<comment type="caution">
    <text evidence="2">The sequence shown here is derived from an EMBL/GenBank/DDBJ whole genome shotgun (WGS) entry which is preliminary data.</text>
</comment>
<feature type="transmembrane region" description="Helical" evidence="1">
    <location>
        <begin position="18"/>
        <end position="36"/>
    </location>
</feature>
<proteinExistence type="predicted"/>
<name>A0A8H7D615_9AGAR</name>
<feature type="transmembrane region" description="Helical" evidence="1">
    <location>
        <begin position="172"/>
        <end position="194"/>
    </location>
</feature>
<feature type="transmembrane region" description="Helical" evidence="1">
    <location>
        <begin position="240"/>
        <end position="261"/>
    </location>
</feature>
<dbReference type="AlphaFoldDB" id="A0A8H7D615"/>
<dbReference type="OrthoDB" id="2756618at2759"/>
<keyword evidence="3" id="KW-1185">Reference proteome</keyword>
<evidence type="ECO:0000256" key="1">
    <source>
        <dbReference type="SAM" id="Phobius"/>
    </source>
</evidence>
<keyword evidence="1" id="KW-1133">Transmembrane helix</keyword>
<accession>A0A8H7D615</accession>
<feature type="transmembrane region" description="Helical" evidence="1">
    <location>
        <begin position="132"/>
        <end position="152"/>
    </location>
</feature>
<feature type="transmembrane region" description="Helical" evidence="1">
    <location>
        <begin position="215"/>
        <end position="234"/>
    </location>
</feature>
<gene>
    <name evidence="2" type="ORF">MVEN_00623400</name>
</gene>
<feature type="transmembrane region" description="Helical" evidence="1">
    <location>
        <begin position="101"/>
        <end position="120"/>
    </location>
</feature>
<protein>
    <submittedName>
        <fullName evidence="2">Uncharacterized protein</fullName>
    </submittedName>
</protein>
<dbReference type="EMBL" id="JACAZI010000004">
    <property type="protein sequence ID" value="KAF7362740.1"/>
    <property type="molecule type" value="Genomic_DNA"/>
</dbReference>
<evidence type="ECO:0000313" key="2">
    <source>
        <dbReference type="EMBL" id="KAF7362740.1"/>
    </source>
</evidence>
<organism evidence="2 3">
    <name type="scientific">Mycena venus</name>
    <dbReference type="NCBI Taxonomy" id="2733690"/>
    <lineage>
        <taxon>Eukaryota</taxon>
        <taxon>Fungi</taxon>
        <taxon>Dikarya</taxon>
        <taxon>Basidiomycota</taxon>
        <taxon>Agaricomycotina</taxon>
        <taxon>Agaricomycetes</taxon>
        <taxon>Agaricomycetidae</taxon>
        <taxon>Agaricales</taxon>
        <taxon>Marasmiineae</taxon>
        <taxon>Mycenaceae</taxon>
        <taxon>Mycena</taxon>
    </lineage>
</organism>
<keyword evidence="1" id="KW-0812">Transmembrane</keyword>
<feature type="transmembrane region" description="Helical" evidence="1">
    <location>
        <begin position="48"/>
        <end position="81"/>
    </location>
</feature>
<dbReference type="Proteomes" id="UP000620124">
    <property type="component" value="Unassembled WGS sequence"/>
</dbReference>
<keyword evidence="1" id="KW-0472">Membrane</keyword>
<sequence length="312" mass="34401">MTQISLVSASLAAVASELLLYGIYLALSFFYILLIFQRQRDFTGASKVLRIVSPVFIGMSGLWLVVTGHCIVSVVRLFLAVGPMEANANLFYSDFSHITELVKYGFFTASICIGDVLLIHRVWAVWGFNAHIIILPILTMMGFAAFGCGFIYQLSQFTSKDSLFTGRFHMWGTGLCVFTQCTNFYTTGFIWYKLWSTSRVVEPLGGSSLARIIRAFLDSAGLFAAWGLFHVISYQLGSNIQFVAIDGLPAIVGLTNILIFIRLRLDFAEHSTQLRGSAVTHTIVFSPDLESGQRASEAESESLKVLLIGPSA</sequence>
<reference evidence="2" key="1">
    <citation type="submission" date="2020-05" db="EMBL/GenBank/DDBJ databases">
        <title>Mycena genomes resolve the evolution of fungal bioluminescence.</title>
        <authorList>
            <person name="Tsai I.J."/>
        </authorList>
    </citation>
    <scope>NUCLEOTIDE SEQUENCE</scope>
    <source>
        <strain evidence="2">CCC161011</strain>
    </source>
</reference>
<evidence type="ECO:0000313" key="3">
    <source>
        <dbReference type="Proteomes" id="UP000620124"/>
    </source>
</evidence>